<dbReference type="PANTHER" id="PTHR45677">
    <property type="entry name" value="GLUTAMATE DECARBOXYLASE-RELATED"/>
    <property type="match status" value="1"/>
</dbReference>
<reference evidence="9" key="1">
    <citation type="submission" date="2025-08" db="UniProtKB">
        <authorList>
            <consortium name="RefSeq"/>
        </authorList>
    </citation>
    <scope>IDENTIFICATION</scope>
    <source>
        <tissue evidence="9">Whole organism</tissue>
    </source>
</reference>
<dbReference type="RefSeq" id="XP_018026107.1">
    <property type="nucleotide sequence ID" value="XM_018170618.2"/>
</dbReference>
<evidence type="ECO:0000256" key="3">
    <source>
        <dbReference type="ARBA" id="ARBA00022793"/>
    </source>
</evidence>
<dbReference type="Proteomes" id="UP000694843">
    <property type="component" value="Unplaced"/>
</dbReference>
<comment type="cofactor">
    <cofactor evidence="1 6 7">
        <name>pyridoxal 5'-phosphate</name>
        <dbReference type="ChEBI" id="CHEBI:597326"/>
    </cofactor>
</comment>
<evidence type="ECO:0000256" key="5">
    <source>
        <dbReference type="ARBA" id="ARBA00023239"/>
    </source>
</evidence>
<dbReference type="AlphaFoldDB" id="A0A8B7PL10"/>
<keyword evidence="4 6" id="KW-0663">Pyridoxal phosphate</keyword>
<accession>A0A8B7PL10</accession>
<protein>
    <submittedName>
        <fullName evidence="9">Cysteine sulfinic acid decarboxylase isoform X1</fullName>
    </submittedName>
</protein>
<evidence type="ECO:0000256" key="7">
    <source>
        <dbReference type="RuleBase" id="RU000382"/>
    </source>
</evidence>
<evidence type="ECO:0000256" key="4">
    <source>
        <dbReference type="ARBA" id="ARBA00022898"/>
    </source>
</evidence>
<dbReference type="KEGG" id="hazt:108681574"/>
<dbReference type="InterPro" id="IPR015421">
    <property type="entry name" value="PyrdxlP-dep_Trfase_major"/>
</dbReference>
<dbReference type="SUPFAM" id="SSF53383">
    <property type="entry name" value="PLP-dependent transferases"/>
    <property type="match status" value="1"/>
</dbReference>
<dbReference type="OMA" id="KEETPEW"/>
<dbReference type="GO" id="GO:0030170">
    <property type="term" value="F:pyridoxal phosphate binding"/>
    <property type="evidence" value="ECO:0007669"/>
    <property type="project" value="InterPro"/>
</dbReference>
<dbReference type="OrthoDB" id="392571at2759"/>
<keyword evidence="8" id="KW-1185">Reference proteome</keyword>
<dbReference type="PANTHER" id="PTHR45677:SF8">
    <property type="entry name" value="CYSTEINE SULFINIC ACID DECARBOXYLASE"/>
    <property type="match status" value="1"/>
</dbReference>
<proteinExistence type="inferred from homology"/>
<dbReference type="Gene3D" id="3.40.640.10">
    <property type="entry name" value="Type I PLP-dependent aspartate aminotransferase-like (Major domain)"/>
    <property type="match status" value="1"/>
</dbReference>
<dbReference type="InterPro" id="IPR002129">
    <property type="entry name" value="PyrdxlP-dep_de-COase"/>
</dbReference>
<dbReference type="PROSITE" id="PS00392">
    <property type="entry name" value="DDC_GAD_HDC_YDC"/>
    <property type="match status" value="1"/>
</dbReference>
<evidence type="ECO:0000256" key="1">
    <source>
        <dbReference type="ARBA" id="ARBA00001933"/>
    </source>
</evidence>
<dbReference type="GO" id="GO:0016831">
    <property type="term" value="F:carboxy-lyase activity"/>
    <property type="evidence" value="ECO:0007669"/>
    <property type="project" value="UniProtKB-KW"/>
</dbReference>
<organism evidence="8 9">
    <name type="scientific">Hyalella azteca</name>
    <name type="common">Amphipod</name>
    <dbReference type="NCBI Taxonomy" id="294128"/>
    <lineage>
        <taxon>Eukaryota</taxon>
        <taxon>Metazoa</taxon>
        <taxon>Ecdysozoa</taxon>
        <taxon>Arthropoda</taxon>
        <taxon>Crustacea</taxon>
        <taxon>Multicrustacea</taxon>
        <taxon>Malacostraca</taxon>
        <taxon>Eumalacostraca</taxon>
        <taxon>Peracarida</taxon>
        <taxon>Amphipoda</taxon>
        <taxon>Senticaudata</taxon>
        <taxon>Talitrida</taxon>
        <taxon>Talitroidea</taxon>
        <taxon>Hyalellidae</taxon>
        <taxon>Hyalella</taxon>
    </lineage>
</organism>
<name>A0A8B7PL10_HYAAZ</name>
<sequence>MLVIGRVSRRMLEASAVNNRHIHGTTRFTLSMSNPQKTPGIMSSHSTTVKPVPVIENGVNSDTVPYSDGELLQKVLDIVKKEKLYGKIEDDKSVVDFKHPEELRKLLDLTMCREGCQSRAEVDEVLERVVRHSVRTQHPHFYNQLYGGIDEVGLAGAWILEALNTNQHTYEVGPALVITEFCVIEQMVKLFGWTDGGDGIFCPGGSIANMYSMVLARHKLNPAFKRTGMTANDSPLVIFTSDQSHYSISKGAFWLGFGLDNVVPVASDDQGIMHGAALRDAVRKAREEGKKPFYVNATAGTTVFGAYDNFNEIADVCKEEGLWMHVDACWGGAVVLSTKHKSLMDGSGRADSISWNPHKMLCAPLQCSMFLTKHRGLLHEANCVGATYLFQQDKFYDVSYDTGDKSIQCGRKGDALKLWLMFKIHGMDVIELRINAAFEASKYLESEVKRREGFELVREGLQCTNVCFWYIPPALRGHTRTPQWWQMLHKVAPLIKERLVLEGTLLIGYQPMTGKNLVNFFRMINTSFPVPTQAHMNFVLDEIERRGQDIEVQSLES</sequence>
<keyword evidence="5 7" id="KW-0456">Lyase</keyword>
<dbReference type="InterPro" id="IPR015424">
    <property type="entry name" value="PyrdxlP-dep_Trfase"/>
</dbReference>
<dbReference type="Pfam" id="PF00282">
    <property type="entry name" value="Pyridoxal_deC"/>
    <property type="match status" value="1"/>
</dbReference>
<gene>
    <name evidence="9" type="primary">LOC108681574</name>
</gene>
<dbReference type="GO" id="GO:0005737">
    <property type="term" value="C:cytoplasm"/>
    <property type="evidence" value="ECO:0007669"/>
    <property type="project" value="TreeGrafter"/>
</dbReference>
<dbReference type="GO" id="GO:0019752">
    <property type="term" value="P:carboxylic acid metabolic process"/>
    <property type="evidence" value="ECO:0007669"/>
    <property type="project" value="InterPro"/>
</dbReference>
<keyword evidence="3" id="KW-0210">Decarboxylase</keyword>
<feature type="modified residue" description="N6-(pyridoxal phosphate)lysine" evidence="6">
    <location>
        <position position="359"/>
    </location>
</feature>
<evidence type="ECO:0000313" key="9">
    <source>
        <dbReference type="RefSeq" id="XP_018026107.1"/>
    </source>
</evidence>
<evidence type="ECO:0000313" key="8">
    <source>
        <dbReference type="Proteomes" id="UP000694843"/>
    </source>
</evidence>
<dbReference type="Gene3D" id="3.90.1150.170">
    <property type="match status" value="1"/>
</dbReference>
<dbReference type="GeneID" id="108681574"/>
<dbReference type="InterPro" id="IPR021115">
    <property type="entry name" value="Pyridoxal-P_BS"/>
</dbReference>
<evidence type="ECO:0000256" key="6">
    <source>
        <dbReference type="PIRSR" id="PIRSR602129-50"/>
    </source>
</evidence>
<comment type="similarity">
    <text evidence="2 7">Belongs to the group II decarboxylase family.</text>
</comment>
<evidence type="ECO:0000256" key="2">
    <source>
        <dbReference type="ARBA" id="ARBA00009533"/>
    </source>
</evidence>